<evidence type="ECO:0000259" key="1">
    <source>
        <dbReference type="Pfam" id="PF02698"/>
    </source>
</evidence>
<feature type="domain" description="DUF218" evidence="1">
    <location>
        <begin position="55"/>
        <end position="209"/>
    </location>
</feature>
<proteinExistence type="predicted"/>
<dbReference type="Proteomes" id="UP000002415">
    <property type="component" value="Chromosome"/>
</dbReference>
<dbReference type="RefSeq" id="WP_011994374.1">
    <property type="nucleotide sequence ID" value="NC_009718.1"/>
</dbReference>
<dbReference type="KEGG" id="fno:Fnod_1217"/>
<dbReference type="GO" id="GO:0005886">
    <property type="term" value="C:plasma membrane"/>
    <property type="evidence" value="ECO:0007669"/>
    <property type="project" value="TreeGrafter"/>
</dbReference>
<dbReference type="PANTHER" id="PTHR30336:SF4">
    <property type="entry name" value="ENVELOPE BIOGENESIS FACTOR ELYC"/>
    <property type="match status" value="1"/>
</dbReference>
<dbReference type="CDD" id="cd06259">
    <property type="entry name" value="YdcF-like"/>
    <property type="match status" value="1"/>
</dbReference>
<name>A7HMD1_FERNB</name>
<reference evidence="2 3" key="1">
    <citation type="submission" date="2007-07" db="EMBL/GenBank/DDBJ databases">
        <title>Complete sequence of Fervidobacterium nodosum Rt17-B1.</title>
        <authorList>
            <consortium name="US DOE Joint Genome Institute"/>
            <person name="Copeland A."/>
            <person name="Lucas S."/>
            <person name="Lapidus A."/>
            <person name="Barry K."/>
            <person name="Glavina del Rio T."/>
            <person name="Dalin E."/>
            <person name="Tice H."/>
            <person name="Pitluck S."/>
            <person name="Saunders E."/>
            <person name="Brettin T."/>
            <person name="Bruce D."/>
            <person name="Detter J.C."/>
            <person name="Han C."/>
            <person name="Schmutz J."/>
            <person name="Larimer F."/>
            <person name="Land M."/>
            <person name="Hauser L."/>
            <person name="Kyrpides N."/>
            <person name="Mikhailova N."/>
            <person name="Nelson K."/>
            <person name="Gogarten J.P."/>
            <person name="Noll K."/>
            <person name="Richardson P."/>
        </authorList>
    </citation>
    <scope>NUCLEOTIDE SEQUENCE [LARGE SCALE GENOMIC DNA]</scope>
    <source>
        <strain evidence="3">ATCC 35602 / DSM 5306 / Rt17-B1</strain>
    </source>
</reference>
<dbReference type="PANTHER" id="PTHR30336">
    <property type="entry name" value="INNER MEMBRANE PROTEIN, PROBABLE PERMEASE"/>
    <property type="match status" value="1"/>
</dbReference>
<dbReference type="AlphaFoldDB" id="A7HMD1"/>
<dbReference type="InterPro" id="IPR051599">
    <property type="entry name" value="Cell_Envelope_Assoc"/>
</dbReference>
<evidence type="ECO:0000313" key="2">
    <source>
        <dbReference type="EMBL" id="ABS61064.1"/>
    </source>
</evidence>
<dbReference type="Pfam" id="PF02698">
    <property type="entry name" value="DUF218"/>
    <property type="match status" value="1"/>
</dbReference>
<dbReference type="eggNOG" id="COG1434">
    <property type="taxonomic scope" value="Bacteria"/>
</dbReference>
<dbReference type="GO" id="GO:0043164">
    <property type="term" value="P:Gram-negative-bacterium-type cell wall biogenesis"/>
    <property type="evidence" value="ECO:0007669"/>
    <property type="project" value="TreeGrafter"/>
</dbReference>
<dbReference type="HOGENOM" id="CLU_053514_3_0_0"/>
<dbReference type="InterPro" id="IPR003848">
    <property type="entry name" value="DUF218"/>
</dbReference>
<protein>
    <recommendedName>
        <fullName evidence="1">DUF218 domain-containing protein</fullName>
    </recommendedName>
</protein>
<reference evidence="2 3" key="2">
    <citation type="journal article" date="2009" name="Proc. Natl. Acad. Sci. U.S.A.">
        <title>On the chimeric nature, thermophilic origin, and phylogenetic placement of the Thermotogales.</title>
        <authorList>
            <person name="Zhaxybayeva O."/>
            <person name="Swithers K.S."/>
            <person name="Lapierre P."/>
            <person name="Fournier G.P."/>
            <person name="Bickhart D.M."/>
            <person name="DeBoy R.T."/>
            <person name="Nelson K.E."/>
            <person name="Nesbo C.L."/>
            <person name="Doolittle W.F."/>
            <person name="Gogarten J.P."/>
            <person name="Noll K.M."/>
        </authorList>
    </citation>
    <scope>NUCLEOTIDE SEQUENCE [LARGE SCALE GENOMIC DNA]</scope>
    <source>
        <strain evidence="3">ATCC 35602 / DSM 5306 / Rt17-B1</strain>
    </source>
</reference>
<organism evidence="2 3">
    <name type="scientific">Fervidobacterium nodosum (strain ATCC 35602 / DSM 5306 / Rt17-B1)</name>
    <dbReference type="NCBI Taxonomy" id="381764"/>
    <lineage>
        <taxon>Bacteria</taxon>
        <taxon>Thermotogati</taxon>
        <taxon>Thermotogota</taxon>
        <taxon>Thermotogae</taxon>
        <taxon>Thermotogales</taxon>
        <taxon>Fervidobacteriaceae</taxon>
        <taxon>Fervidobacterium</taxon>
    </lineage>
</organism>
<dbReference type="Gene3D" id="3.40.50.620">
    <property type="entry name" value="HUPs"/>
    <property type="match status" value="1"/>
</dbReference>
<evidence type="ECO:0000313" key="3">
    <source>
        <dbReference type="Proteomes" id="UP000002415"/>
    </source>
</evidence>
<dbReference type="EMBL" id="CP000771">
    <property type="protein sequence ID" value="ABS61064.1"/>
    <property type="molecule type" value="Genomic_DNA"/>
</dbReference>
<gene>
    <name evidence="2" type="ordered locus">Fnod_1217</name>
</gene>
<dbReference type="InterPro" id="IPR014729">
    <property type="entry name" value="Rossmann-like_a/b/a_fold"/>
</dbReference>
<dbReference type="STRING" id="381764.Fnod_1217"/>
<sequence>MFLLLFALYFKKRKKLAFLFLSFALVFYFLTSNLFAYLISKTFVLKDTEDKGIFIVVLGGGVDEFSNNVEIGKHTLRRLYKALELYKNRPRKIIVTGGIIDKGVPEALIMKNVLLNFGVPEEDIILGSKARNTFENGKCTFELIGDVPITLVTSTIHMKRSLFVFRKFFKDVSFVSADVPVDFRNSYLDYIPSANAFYSLCNFSHELFGMIQYKLLYAK</sequence>
<accession>A7HMD1</accession>
<keyword evidence="3" id="KW-1185">Reference proteome</keyword>
<dbReference type="GO" id="GO:0000270">
    <property type="term" value="P:peptidoglycan metabolic process"/>
    <property type="evidence" value="ECO:0007669"/>
    <property type="project" value="TreeGrafter"/>
</dbReference>